<evidence type="ECO:0000313" key="2">
    <source>
        <dbReference type="Proteomes" id="UP000233553"/>
    </source>
</evidence>
<organism evidence="1 2">
    <name type="scientific">Acinetobacter proteolyticus</name>
    <dbReference type="NCBI Taxonomy" id="1776741"/>
    <lineage>
        <taxon>Bacteria</taxon>
        <taxon>Pseudomonadati</taxon>
        <taxon>Pseudomonadota</taxon>
        <taxon>Gammaproteobacteria</taxon>
        <taxon>Moraxellales</taxon>
        <taxon>Moraxellaceae</taxon>
        <taxon>Acinetobacter</taxon>
    </lineage>
</organism>
<proteinExistence type="predicted"/>
<reference evidence="1 2" key="1">
    <citation type="submission" date="2017-12" db="EMBL/GenBank/DDBJ databases">
        <title>Draft Genome sequences of multiple microbial strains isolated from spacecraft associated surfaces.</title>
        <authorList>
            <person name="Seuylemezian A."/>
            <person name="Vaishampayan P."/>
            <person name="Venkateswaran K."/>
        </authorList>
    </citation>
    <scope>NUCLEOTIDE SEQUENCE [LARGE SCALE GENOMIC DNA]</scope>
    <source>
        <strain evidence="1 2">2P01AA</strain>
    </source>
</reference>
<accession>A0A2N0WG96</accession>
<dbReference type="EMBL" id="PISJ01000012">
    <property type="protein sequence ID" value="PKF34111.1"/>
    <property type="molecule type" value="Genomic_DNA"/>
</dbReference>
<gene>
    <name evidence="1" type="ORF">CW311_09730</name>
</gene>
<protein>
    <submittedName>
        <fullName evidence="1">Uncharacterized protein</fullName>
    </submittedName>
</protein>
<name>A0A2N0WG96_9GAMM</name>
<dbReference type="AlphaFoldDB" id="A0A2N0WG96"/>
<evidence type="ECO:0000313" key="1">
    <source>
        <dbReference type="EMBL" id="PKF34111.1"/>
    </source>
</evidence>
<dbReference type="OrthoDB" id="9146693at2"/>
<dbReference type="Proteomes" id="UP000233553">
    <property type="component" value="Unassembled WGS sequence"/>
</dbReference>
<sequence>MIITDSGLNVQTESCFLSIMDLNEAENLVSRNQSGYMLFGIYNFTGTLKGFSVSNFAGIQTSPRYDRNFLQNRFALSYKF</sequence>
<comment type="caution">
    <text evidence="1">The sequence shown here is derived from an EMBL/GenBank/DDBJ whole genome shotgun (WGS) entry which is preliminary data.</text>
</comment>